<evidence type="ECO:0000313" key="2">
    <source>
        <dbReference type="EMBL" id="VVP72077.1"/>
    </source>
</evidence>
<gene>
    <name evidence="2" type="ORF">PS918_01327</name>
</gene>
<dbReference type="CDD" id="cd02208">
    <property type="entry name" value="cupin_RmlC-like"/>
    <property type="match status" value="1"/>
</dbReference>
<dbReference type="EMBL" id="CABVIY010000002">
    <property type="protein sequence ID" value="VVP72077.1"/>
    <property type="molecule type" value="Genomic_DNA"/>
</dbReference>
<evidence type="ECO:0000313" key="3">
    <source>
        <dbReference type="Proteomes" id="UP000326611"/>
    </source>
</evidence>
<accession>A0A5E7RFF8</accession>
<dbReference type="OrthoDB" id="4196845at2"/>
<evidence type="ECO:0000259" key="1">
    <source>
        <dbReference type="Pfam" id="PF07883"/>
    </source>
</evidence>
<dbReference type="Gene3D" id="2.60.120.10">
    <property type="entry name" value="Jelly Rolls"/>
    <property type="match status" value="1"/>
</dbReference>
<dbReference type="RefSeq" id="WP_150769492.1">
    <property type="nucleotide sequence ID" value="NZ_CABVIY010000002.1"/>
</dbReference>
<dbReference type="InterPro" id="IPR011051">
    <property type="entry name" value="RmlC_Cupin_sf"/>
</dbReference>
<dbReference type="InterPro" id="IPR013096">
    <property type="entry name" value="Cupin_2"/>
</dbReference>
<dbReference type="Proteomes" id="UP000326611">
    <property type="component" value="Unassembled WGS sequence"/>
</dbReference>
<proteinExistence type="predicted"/>
<feature type="domain" description="Cupin type-2" evidence="1">
    <location>
        <begin position="72"/>
        <end position="137"/>
    </location>
</feature>
<dbReference type="Pfam" id="PF07883">
    <property type="entry name" value="Cupin_2"/>
    <property type="match status" value="1"/>
</dbReference>
<dbReference type="InterPro" id="IPR014710">
    <property type="entry name" value="RmlC-like_jellyroll"/>
</dbReference>
<organism evidence="2 3">
    <name type="scientific">Pseudomonas fluorescens</name>
    <dbReference type="NCBI Taxonomy" id="294"/>
    <lineage>
        <taxon>Bacteria</taxon>
        <taxon>Pseudomonadati</taxon>
        <taxon>Pseudomonadota</taxon>
        <taxon>Gammaproteobacteria</taxon>
        <taxon>Pseudomonadales</taxon>
        <taxon>Pseudomonadaceae</taxon>
        <taxon>Pseudomonas</taxon>
    </lineage>
</organism>
<sequence length="161" mass="17276">MDNFQGAFFLYKDFRQSLHHQSLSPKVWKGAELANLPQALADSDVDIVALAHDKSIAGCEVTPGMGIAMQWLNPGEVLNGHAHSWWHLFVIQSGSGLLTLGEADEVNVGSGDVLLVPAWTRHGFVNTSASAPLAMLNLSNMPQMALLSNFADSHGLITSAL</sequence>
<dbReference type="SUPFAM" id="SSF51182">
    <property type="entry name" value="RmlC-like cupins"/>
    <property type="match status" value="1"/>
</dbReference>
<protein>
    <recommendedName>
        <fullName evidence="1">Cupin type-2 domain-containing protein</fullName>
    </recommendedName>
</protein>
<name>A0A5E7RFF8_PSEFL</name>
<dbReference type="AlphaFoldDB" id="A0A5E7RFF8"/>
<reference evidence="2 3" key="1">
    <citation type="submission" date="2019-09" db="EMBL/GenBank/DDBJ databases">
        <authorList>
            <person name="Chandra G."/>
            <person name="Truman W A."/>
        </authorList>
    </citation>
    <scope>NUCLEOTIDE SEQUENCE [LARGE SCALE GENOMIC DNA]</scope>
    <source>
        <strain evidence="2">PS918</strain>
    </source>
</reference>